<comment type="caution">
    <text evidence="2">The sequence shown here is derived from an EMBL/GenBank/DDBJ whole genome shotgun (WGS) entry which is preliminary data.</text>
</comment>
<gene>
    <name evidence="2" type="ORF">FHP89_07355</name>
</gene>
<evidence type="ECO:0000313" key="3">
    <source>
        <dbReference type="Proteomes" id="UP000318349"/>
    </source>
</evidence>
<feature type="transmembrane region" description="Helical" evidence="1">
    <location>
        <begin position="41"/>
        <end position="62"/>
    </location>
</feature>
<dbReference type="EMBL" id="VMNI01000007">
    <property type="protein sequence ID" value="TVO77146.1"/>
    <property type="molecule type" value="Genomic_DNA"/>
</dbReference>
<dbReference type="AlphaFoldDB" id="A0A557RV63"/>
<feature type="transmembrane region" description="Helical" evidence="1">
    <location>
        <begin position="134"/>
        <end position="151"/>
    </location>
</feature>
<feature type="transmembrane region" description="Helical" evidence="1">
    <location>
        <begin position="74"/>
        <end position="97"/>
    </location>
</feature>
<keyword evidence="1" id="KW-0812">Transmembrane</keyword>
<name>A0A557RV63_9RHOO</name>
<protein>
    <submittedName>
        <fullName evidence="2">Uncharacterized protein</fullName>
    </submittedName>
</protein>
<feature type="transmembrane region" description="Helical" evidence="1">
    <location>
        <begin position="181"/>
        <end position="200"/>
    </location>
</feature>
<keyword evidence="1" id="KW-1133">Transmembrane helix</keyword>
<proteinExistence type="predicted"/>
<evidence type="ECO:0000313" key="2">
    <source>
        <dbReference type="EMBL" id="TVO77146.1"/>
    </source>
</evidence>
<organism evidence="2 3">
    <name type="scientific">Denitromonas halophila</name>
    <dbReference type="NCBI Taxonomy" id="1629404"/>
    <lineage>
        <taxon>Bacteria</taxon>
        <taxon>Pseudomonadati</taxon>
        <taxon>Pseudomonadota</taxon>
        <taxon>Betaproteobacteria</taxon>
        <taxon>Rhodocyclales</taxon>
        <taxon>Zoogloeaceae</taxon>
        <taxon>Denitromonas</taxon>
    </lineage>
</organism>
<keyword evidence="1" id="KW-0472">Membrane</keyword>
<sequence>MSDNSTDEAIESLQGTAAYSDFLKFTVDTALSTSAVIDKVASWYMVGVGATLSLAISNSSNLEALIGGRALKHVLLYLFVAGLFGLLQKYCALRVAIRVAVNERMGGFQKRINKVLDEPGGVFRGMTDEEKSKVALLAIGKGIMMFVPWYQRWAVGSAMRKAALDPLMSHRVTSGFLNRQYFYGFSQLFFSGAAVLILAFHV</sequence>
<dbReference type="Proteomes" id="UP000318349">
    <property type="component" value="Unassembled WGS sequence"/>
</dbReference>
<reference evidence="2 3" key="1">
    <citation type="submission" date="2019-07" db="EMBL/GenBank/DDBJ databases">
        <title>The pathways for chlorine oxyanion respiration interact through the shared metabolite chlorate.</title>
        <authorList>
            <person name="Barnum T.P."/>
            <person name="Cheng Y."/>
            <person name="Hill K.A."/>
            <person name="Lucas L.N."/>
            <person name="Carlson H.K."/>
            <person name="Coates J.D."/>
        </authorList>
    </citation>
    <scope>NUCLEOTIDE SEQUENCE [LARGE SCALE GENOMIC DNA]</scope>
    <source>
        <strain evidence="2 3">SFB-1</strain>
    </source>
</reference>
<accession>A0A557RV63</accession>
<evidence type="ECO:0000256" key="1">
    <source>
        <dbReference type="SAM" id="Phobius"/>
    </source>
</evidence>